<organism evidence="6 7">
    <name type="scientific">Methanohalobium evestigatum (strain ATCC BAA-1072 / DSM 3721 / NBRC 107634 / OCM 161 / Z-7303)</name>
    <dbReference type="NCBI Taxonomy" id="644295"/>
    <lineage>
        <taxon>Archaea</taxon>
        <taxon>Methanobacteriati</taxon>
        <taxon>Methanobacteriota</taxon>
        <taxon>Stenosarchaea group</taxon>
        <taxon>Methanomicrobia</taxon>
        <taxon>Methanosarcinales</taxon>
        <taxon>Methanosarcinaceae</taxon>
        <taxon>Methanohalobium</taxon>
    </lineage>
</organism>
<dbReference type="InterPro" id="IPR020119">
    <property type="entry name" value="PsdUridine_synth_TruD_CS"/>
</dbReference>
<dbReference type="Proteomes" id="UP000000391">
    <property type="component" value="Chromosome"/>
</dbReference>
<feature type="domain" description="TRUD" evidence="5">
    <location>
        <begin position="165"/>
        <end position="390"/>
    </location>
</feature>
<proteinExistence type="inferred from homology"/>
<dbReference type="Gene3D" id="3.30.2350.20">
    <property type="entry name" value="TruD, catalytic domain"/>
    <property type="match status" value="1"/>
</dbReference>
<dbReference type="EMBL" id="CP002069">
    <property type="protein sequence ID" value="ADI73217.1"/>
    <property type="molecule type" value="Genomic_DNA"/>
</dbReference>
<dbReference type="FunFam" id="3.30.70.3160:FF:000001">
    <property type="entry name" value="Probable tRNA pseudouridine synthase D"/>
    <property type="match status" value="1"/>
</dbReference>
<dbReference type="RefSeq" id="WP_013193785.1">
    <property type="nucleotide sequence ID" value="NC_014253.1"/>
</dbReference>
<evidence type="ECO:0000256" key="3">
    <source>
        <dbReference type="ARBA" id="ARBA00023235"/>
    </source>
</evidence>
<evidence type="ECO:0000313" key="7">
    <source>
        <dbReference type="Proteomes" id="UP000000391"/>
    </source>
</evidence>
<dbReference type="HOGENOM" id="CLU_005281_4_1_2"/>
<sequence>MKVHDIEKEIGIDLYTTSTNGIGGTLRQEIDDFIVKEITNREEGDTGKYLVLELKKSNWETHHLIRDLTRKLGISQKRIGFAGTKDKRAVTTQKISIYDLSLEDINNVTLKDSEMNYIGRSDKSIELGDLIGNEFYITVRNTDHSIDELYNQLEIITKDIKQMEGIPNFFGVQRFGSTRPVTHIVGESLVRGDPEDAALKYIAFAFPEEPEDTKSARKYVYETRDYIEGLKLYPLRLRYERSMMDYLIKNPDDYSGAFNVLPRNIQRIFVHAYQSYLFNKILCQRIKEGLPLNRAVEGDIVCFRNKAGLPDTSRIQEVTSTNIDGMNNLIKRKRAFVTAPLIGYQTEFSSGKPGEIEKKIFDETGLTLEDFKVPSTPELASKGVRREILLHTEPSFKADEDELNPGKSKAVLEFTLPKGSYATTLLREYMKVNPLKMS</sequence>
<name>D7E6J5_METEZ</name>
<keyword evidence="7" id="KW-1185">Reference proteome</keyword>
<comment type="function">
    <text evidence="4">Could be responsible for synthesis of pseudouridine from uracil-13 in transfer RNAs.</text>
</comment>
<dbReference type="PIRSF" id="PIRSF037016">
    <property type="entry name" value="Pseudouridin_synth_euk_prd"/>
    <property type="match status" value="1"/>
</dbReference>
<evidence type="ECO:0000313" key="6">
    <source>
        <dbReference type="EMBL" id="ADI73217.1"/>
    </source>
</evidence>
<dbReference type="InterPro" id="IPR001656">
    <property type="entry name" value="PsdUridine_synth_TruD"/>
</dbReference>
<dbReference type="InterPro" id="IPR042214">
    <property type="entry name" value="TruD_catalytic"/>
</dbReference>
<evidence type="ECO:0000256" key="2">
    <source>
        <dbReference type="ARBA" id="ARBA00022694"/>
    </source>
</evidence>
<comment type="similarity">
    <text evidence="1 4">Belongs to the pseudouridine synthase TruD family.</text>
</comment>
<dbReference type="PANTHER" id="PTHR13326">
    <property type="entry name" value="TRNA PSEUDOURIDINE SYNTHASE D"/>
    <property type="match status" value="1"/>
</dbReference>
<dbReference type="GO" id="GO:0003723">
    <property type="term" value="F:RNA binding"/>
    <property type="evidence" value="ECO:0007669"/>
    <property type="project" value="InterPro"/>
</dbReference>
<dbReference type="SUPFAM" id="SSF55120">
    <property type="entry name" value="Pseudouridine synthase"/>
    <property type="match status" value="1"/>
</dbReference>
<dbReference type="GO" id="GO:0160150">
    <property type="term" value="F:tRNA pseudouridine(13) synthase activity"/>
    <property type="evidence" value="ECO:0007669"/>
    <property type="project" value="UniProtKB-EC"/>
</dbReference>
<dbReference type="PROSITE" id="PS01268">
    <property type="entry name" value="UPF0024"/>
    <property type="match status" value="1"/>
</dbReference>
<dbReference type="Pfam" id="PF01142">
    <property type="entry name" value="TruD"/>
    <property type="match status" value="1"/>
</dbReference>
<dbReference type="HAMAP" id="MF_01082">
    <property type="entry name" value="TruD"/>
    <property type="match status" value="1"/>
</dbReference>
<accession>D7E6J5</accession>
<reference evidence="6 7" key="1">
    <citation type="submission" date="2010-06" db="EMBL/GenBank/DDBJ databases">
        <title>Complete sequence chromosome of Methanohalobium evestigatum Z-7303.</title>
        <authorList>
            <consortium name="US DOE Joint Genome Institute"/>
            <person name="Lucas S."/>
            <person name="Copeland A."/>
            <person name="Lapidus A."/>
            <person name="Cheng J.-F."/>
            <person name="Bruce D."/>
            <person name="Goodwin L."/>
            <person name="Pitluck S."/>
            <person name="Saunders E."/>
            <person name="Detter J.C."/>
            <person name="Han C."/>
            <person name="Tapia R."/>
            <person name="Land M."/>
            <person name="Hauser L."/>
            <person name="Kyrpides N."/>
            <person name="Mikhailova N."/>
            <person name="Sieprawska-Lupa M."/>
            <person name="Whitman W.B."/>
            <person name="Anderson I."/>
            <person name="Woyke T."/>
        </authorList>
    </citation>
    <scope>NUCLEOTIDE SEQUENCE [LARGE SCALE GENOMIC DNA]</scope>
    <source>
        <strain evidence="7">ATCC BAA-1072 / DSM 3721 / NBRC 107634 / OCM 161 / Z-7303</strain>
    </source>
</reference>
<dbReference type="PROSITE" id="PS50984">
    <property type="entry name" value="TRUD"/>
    <property type="match status" value="1"/>
</dbReference>
<dbReference type="EC" id="5.4.99.27" evidence="4"/>
<dbReference type="FunFam" id="3.30.2350.20:FF:000023">
    <property type="entry name" value="Probable tRNA pseudouridine synthase D"/>
    <property type="match status" value="1"/>
</dbReference>
<evidence type="ECO:0000256" key="4">
    <source>
        <dbReference type="HAMAP-Rule" id="MF_01082"/>
    </source>
</evidence>
<keyword evidence="2 4" id="KW-0819">tRNA processing</keyword>
<dbReference type="AlphaFoldDB" id="D7E6J5"/>
<dbReference type="STRING" id="644295.Metev_0289"/>
<gene>
    <name evidence="4" type="primary">truD</name>
    <name evidence="6" type="ordered locus">Metev_0289</name>
</gene>
<dbReference type="OrthoDB" id="1798at2157"/>
<dbReference type="GO" id="GO:0031119">
    <property type="term" value="P:tRNA pseudouridine synthesis"/>
    <property type="evidence" value="ECO:0007669"/>
    <property type="project" value="UniProtKB-UniRule"/>
</dbReference>
<comment type="catalytic activity">
    <reaction evidence="4">
        <text>uridine(13) in tRNA = pseudouridine(13) in tRNA</text>
        <dbReference type="Rhea" id="RHEA:42540"/>
        <dbReference type="Rhea" id="RHEA-COMP:10105"/>
        <dbReference type="Rhea" id="RHEA-COMP:10106"/>
        <dbReference type="ChEBI" id="CHEBI:65314"/>
        <dbReference type="ChEBI" id="CHEBI:65315"/>
        <dbReference type="EC" id="5.4.99.27"/>
    </reaction>
</comment>
<feature type="active site" description="Nucleophile" evidence="4">
    <location>
        <position position="86"/>
    </location>
</feature>
<dbReference type="Gene3D" id="1.10.1510.30">
    <property type="match status" value="1"/>
</dbReference>
<protein>
    <recommendedName>
        <fullName evidence="4">Probable tRNA pseudouridine synthase D</fullName>
        <ecNumber evidence="4">5.4.99.27</ecNumber>
    </recommendedName>
    <alternativeName>
        <fullName evidence="4">tRNA pseudouridine(13) synthase</fullName>
    </alternativeName>
    <alternativeName>
        <fullName evidence="4">tRNA pseudouridylate synthase D</fullName>
    </alternativeName>
    <alternativeName>
        <fullName evidence="4">tRNA-uridine isomerase D</fullName>
    </alternativeName>
</protein>
<dbReference type="InterPro" id="IPR020103">
    <property type="entry name" value="PsdUridine_synth_cat_dom_sf"/>
</dbReference>
<dbReference type="GeneID" id="9345902"/>
<dbReference type="Gene3D" id="3.30.70.3160">
    <property type="match status" value="1"/>
</dbReference>
<dbReference type="NCBIfam" id="TIGR00094">
    <property type="entry name" value="tRNA_TruD_broad"/>
    <property type="match status" value="1"/>
</dbReference>
<evidence type="ECO:0000256" key="1">
    <source>
        <dbReference type="ARBA" id="ARBA00007953"/>
    </source>
</evidence>
<dbReference type="KEGG" id="mev:Metev_0289"/>
<keyword evidence="3 4" id="KW-0413">Isomerase</keyword>
<dbReference type="PANTHER" id="PTHR13326:SF21">
    <property type="entry name" value="PSEUDOURIDYLATE SYNTHASE PUS7L"/>
    <property type="match status" value="1"/>
</dbReference>
<evidence type="ECO:0000259" key="5">
    <source>
        <dbReference type="PROSITE" id="PS50984"/>
    </source>
</evidence>
<dbReference type="InterPro" id="IPR011760">
    <property type="entry name" value="PsdUridine_synth_TruD_insert"/>
</dbReference>
<dbReference type="CDD" id="cd02577">
    <property type="entry name" value="PSTD1"/>
    <property type="match status" value="1"/>
</dbReference>